<dbReference type="EMBL" id="REGN01003428">
    <property type="protein sequence ID" value="RNA22561.1"/>
    <property type="molecule type" value="Genomic_DNA"/>
</dbReference>
<name>A0A3M7RGC9_BRAPC</name>
<evidence type="ECO:0000313" key="2">
    <source>
        <dbReference type="Proteomes" id="UP000276133"/>
    </source>
</evidence>
<proteinExistence type="predicted"/>
<sequence>MFQTKSKTTQFDMNFSFQLNFRNNLLKIKKKIEKQNICTYSNSFKKLNIQWIFFKMLDFRKVIINSQLLKKECTINYILPDFKQFCLIQRRNLGMLFDLLFCVTNTSFKPKLIMVTKFERKEKSLYKNFRNLILIYYKEN</sequence>
<reference evidence="1 2" key="1">
    <citation type="journal article" date="2018" name="Sci. Rep.">
        <title>Genomic signatures of local adaptation to the degree of environmental predictability in rotifers.</title>
        <authorList>
            <person name="Franch-Gras L."/>
            <person name="Hahn C."/>
            <person name="Garcia-Roger E.M."/>
            <person name="Carmona M.J."/>
            <person name="Serra M."/>
            <person name="Gomez A."/>
        </authorList>
    </citation>
    <scope>NUCLEOTIDE SEQUENCE [LARGE SCALE GENOMIC DNA]</scope>
    <source>
        <strain evidence="1">HYR1</strain>
    </source>
</reference>
<evidence type="ECO:0000313" key="1">
    <source>
        <dbReference type="EMBL" id="RNA22561.1"/>
    </source>
</evidence>
<dbReference type="AlphaFoldDB" id="A0A3M7RGC9"/>
<gene>
    <name evidence="1" type="ORF">BpHYR1_046933</name>
</gene>
<dbReference type="Proteomes" id="UP000276133">
    <property type="component" value="Unassembled WGS sequence"/>
</dbReference>
<comment type="caution">
    <text evidence="1">The sequence shown here is derived from an EMBL/GenBank/DDBJ whole genome shotgun (WGS) entry which is preliminary data.</text>
</comment>
<accession>A0A3M7RGC9</accession>
<organism evidence="1 2">
    <name type="scientific">Brachionus plicatilis</name>
    <name type="common">Marine rotifer</name>
    <name type="synonym">Brachionus muelleri</name>
    <dbReference type="NCBI Taxonomy" id="10195"/>
    <lineage>
        <taxon>Eukaryota</taxon>
        <taxon>Metazoa</taxon>
        <taxon>Spiralia</taxon>
        <taxon>Gnathifera</taxon>
        <taxon>Rotifera</taxon>
        <taxon>Eurotatoria</taxon>
        <taxon>Monogononta</taxon>
        <taxon>Pseudotrocha</taxon>
        <taxon>Ploima</taxon>
        <taxon>Brachionidae</taxon>
        <taxon>Brachionus</taxon>
    </lineage>
</organism>
<keyword evidence="2" id="KW-1185">Reference proteome</keyword>
<protein>
    <submittedName>
        <fullName evidence="1">Uncharacterized protein</fullName>
    </submittedName>
</protein>